<feature type="transmembrane region" description="Helical" evidence="1">
    <location>
        <begin position="124"/>
        <end position="143"/>
    </location>
</feature>
<feature type="transmembrane region" description="Helical" evidence="1">
    <location>
        <begin position="164"/>
        <end position="183"/>
    </location>
</feature>
<feature type="transmembrane region" description="Helical" evidence="1">
    <location>
        <begin position="195"/>
        <end position="214"/>
    </location>
</feature>
<keyword evidence="1" id="KW-0472">Membrane</keyword>
<protein>
    <submittedName>
        <fullName evidence="2">MFS transporter</fullName>
    </submittedName>
</protein>
<proteinExistence type="predicted"/>
<evidence type="ECO:0000313" key="3">
    <source>
        <dbReference type="Proteomes" id="UP000253790"/>
    </source>
</evidence>
<dbReference type="PANTHER" id="PTHR23526:SF2">
    <property type="entry name" value="MAJOR FACILITATOR SUPERFAMILY (MFS) PROFILE DOMAIN-CONTAINING PROTEIN"/>
    <property type="match status" value="1"/>
</dbReference>
<dbReference type="GO" id="GO:0022857">
    <property type="term" value="F:transmembrane transporter activity"/>
    <property type="evidence" value="ECO:0007669"/>
    <property type="project" value="InterPro"/>
</dbReference>
<accession>A0A345NN58</accession>
<name>A0A345NN58_9MICO</name>
<dbReference type="EMBL" id="CP031229">
    <property type="protein sequence ID" value="AXH96466.1"/>
    <property type="molecule type" value="Genomic_DNA"/>
</dbReference>
<keyword evidence="1" id="KW-0812">Transmembrane</keyword>
<feature type="transmembrane region" description="Helical" evidence="1">
    <location>
        <begin position="53"/>
        <end position="72"/>
    </location>
</feature>
<dbReference type="InterPro" id="IPR036259">
    <property type="entry name" value="MFS_trans_sf"/>
</dbReference>
<feature type="transmembrane region" description="Helical" evidence="1">
    <location>
        <begin position="277"/>
        <end position="299"/>
    </location>
</feature>
<dbReference type="Proteomes" id="UP000253790">
    <property type="component" value="Chromosome"/>
</dbReference>
<dbReference type="KEGG" id="orn:DV701_10335"/>
<gene>
    <name evidence="2" type="ORF">DV701_10335</name>
</gene>
<dbReference type="PANTHER" id="PTHR23526">
    <property type="entry name" value="INTEGRAL MEMBRANE TRANSPORT PROTEIN-RELATED"/>
    <property type="match status" value="1"/>
</dbReference>
<evidence type="ECO:0000256" key="1">
    <source>
        <dbReference type="SAM" id="Phobius"/>
    </source>
</evidence>
<keyword evidence="3" id="KW-1185">Reference proteome</keyword>
<dbReference type="InterPro" id="IPR052528">
    <property type="entry name" value="Sugar_transport-like"/>
</dbReference>
<dbReference type="Gene3D" id="1.20.1250.20">
    <property type="entry name" value="MFS general substrate transporter like domains"/>
    <property type="match status" value="1"/>
</dbReference>
<organism evidence="2 3">
    <name type="scientific">Ornithinimicrobium avium</name>
    <dbReference type="NCBI Taxonomy" id="2283195"/>
    <lineage>
        <taxon>Bacteria</taxon>
        <taxon>Bacillati</taxon>
        <taxon>Actinomycetota</taxon>
        <taxon>Actinomycetes</taxon>
        <taxon>Micrococcales</taxon>
        <taxon>Ornithinimicrobiaceae</taxon>
        <taxon>Ornithinimicrobium</taxon>
    </lineage>
</organism>
<evidence type="ECO:0000313" key="2">
    <source>
        <dbReference type="EMBL" id="AXH96466.1"/>
    </source>
</evidence>
<feature type="transmembrane region" description="Helical" evidence="1">
    <location>
        <begin position="399"/>
        <end position="419"/>
    </location>
</feature>
<sequence length="432" mass="45029">MPASFRLYQRLVHADRSDQEADEQQLVGRNGLRYLLAHVLQATGDQVVNAKTVLPWALTAVGAPAAALALLVPVRESGSMLPQAAFSPVLQRSRVRSRFWLWGSAGQAAASAGMAFAVATLSGWAAGLAVVVLLGVFALARSLNSLAGKDVLGRIVPKGERGQISGISTMLSGAVAITLGLAIRIFGGEDVSAQVIAWLLGAAALAWMVAVLIFSGIREPEAEFVDDGAGGWLRSSWELLRDDAPFRRFVLARGLLLVSALSPPFVVVLAAQEGGNSLQGLGPFVIAQGLAALVGGRLFGRLADRSSQRLMTWAAAAASTTVVLFLALHLLPATNGRWWLYPAAFLLLSLAHTAVRVGRKTYVVDMAGEELRTSYIAVSNTAMGVLLLVVGAVSAGLAVLGAVVALAFLAALGLVGVVVSRTLPEVSKGTTA</sequence>
<dbReference type="RefSeq" id="WP_114928231.1">
    <property type="nucleotide sequence ID" value="NZ_CP031229.1"/>
</dbReference>
<feature type="transmembrane region" description="Helical" evidence="1">
    <location>
        <begin position="311"/>
        <end position="332"/>
    </location>
</feature>
<reference evidence="2 3" key="1">
    <citation type="submission" date="2018-07" db="EMBL/GenBank/DDBJ databases">
        <title>Complete genome sequencing of Ornithinimicrobium sp. AMA3305.</title>
        <authorList>
            <person name="Bae J.-W."/>
        </authorList>
    </citation>
    <scope>NUCLEOTIDE SEQUENCE [LARGE SCALE GENOMIC DNA]</scope>
    <source>
        <strain evidence="2 3">AMA3305</strain>
    </source>
</reference>
<feature type="transmembrane region" description="Helical" evidence="1">
    <location>
        <begin position="250"/>
        <end position="271"/>
    </location>
</feature>
<dbReference type="InterPro" id="IPR011701">
    <property type="entry name" value="MFS"/>
</dbReference>
<dbReference type="SUPFAM" id="SSF103473">
    <property type="entry name" value="MFS general substrate transporter"/>
    <property type="match status" value="1"/>
</dbReference>
<feature type="transmembrane region" description="Helical" evidence="1">
    <location>
        <begin position="375"/>
        <end position="393"/>
    </location>
</feature>
<dbReference type="OrthoDB" id="1117124at2"/>
<dbReference type="AlphaFoldDB" id="A0A345NN58"/>
<dbReference type="Pfam" id="PF07690">
    <property type="entry name" value="MFS_1"/>
    <property type="match status" value="1"/>
</dbReference>
<feature type="transmembrane region" description="Helical" evidence="1">
    <location>
        <begin position="338"/>
        <end position="355"/>
    </location>
</feature>
<keyword evidence="1" id="KW-1133">Transmembrane helix</keyword>